<name>A0A398BVW6_9RHOB</name>
<dbReference type="Pfam" id="PF04168">
    <property type="entry name" value="Alpha-E"/>
    <property type="match status" value="1"/>
</dbReference>
<evidence type="ECO:0000313" key="4">
    <source>
        <dbReference type="Proteomes" id="UP000266649"/>
    </source>
</evidence>
<dbReference type="Proteomes" id="UP000266649">
    <property type="component" value="Unassembled WGS sequence"/>
</dbReference>
<dbReference type="Pfam" id="PF14403">
    <property type="entry name" value="CP_ATPgrasp_2"/>
    <property type="match status" value="1"/>
</dbReference>
<feature type="domain" description="Circularly permuted ATP-grasp type 2" evidence="2">
    <location>
        <begin position="89"/>
        <end position="462"/>
    </location>
</feature>
<keyword evidence="4" id="KW-1185">Reference proteome</keyword>
<sequence length="790" mass="85899">MILADLPPPASLPGGYAPLAGAADELFAADGSLRPVWAPLLDWLGARPAEEIAVRIARGDQYLRDAGVYFRLYANDPGQEREWPLSHLPVLLSETDWAQICDGLTQRAELLEAVMADLYGPGTLVRDGHLPAGLVACNPHWLRPMVGIRPRSGHFLHHLAFEIGRSPDGSFFVLGDRTQAPSGAGFALENRMATTRMFSDFAPRSHVLRLAGFFRAFRAALEAQAGPGRRAAILSPGPSNDTYYEHTYIARYLGLMLLEGEDLIVRDGQAMVRTVTGLEPVGALWRRIDSEFADPLELNESSQIGTPGMIEALRARDLGLVNALGAGVLEVRAMMAFLPRISEVLTGAPLSLPNIATWWCGQPAERDFVLKNAARLMIGRALDAALPFATGAETALGPDDTAALAERLEREGADLVGQEAVTLSTTPALHEGRIVPRPMTLRIFAARTPDGWTFMPGGYARIGKSADTKALAMQAGGSVADVWVVADAPVPDDTLVPPEIVPRAKAGALPSRAAENLFWLGRYVERAEGAIRLIRAYHLRLAETADPADPRLQLLERYLSGQGLGLDQPVPEALPGLIGTARDSAAKVRDRFSPDAWSALNDLFKSAGRLTRKVGPGADAAHAMTVLLRKISGFSGLVHENMYHFMGWRFLSLGRAQERADAMLMLLTTFADPEATPGALEIAIEVGDSVMTHQRRYRFGPAHGTVLDLLVQDENNPRAVLSQVVQMRQHIAQLPHDPAEDRCTALDRALLTLDTDLRVARPEALDTETLIALRGRLYEVSDLLTARYLR</sequence>
<protein>
    <submittedName>
        <fullName evidence="3">Uncharacterized protein</fullName>
    </submittedName>
</protein>
<organism evidence="3 4">
    <name type="scientific">Gemmobacter lutimaris</name>
    <dbReference type="NCBI Taxonomy" id="2306023"/>
    <lineage>
        <taxon>Bacteria</taxon>
        <taxon>Pseudomonadati</taxon>
        <taxon>Pseudomonadota</taxon>
        <taxon>Alphaproteobacteria</taxon>
        <taxon>Rhodobacterales</taxon>
        <taxon>Paracoccaceae</taxon>
        <taxon>Gemmobacter</taxon>
    </lineage>
</organism>
<evidence type="ECO:0000313" key="3">
    <source>
        <dbReference type="EMBL" id="RID93061.1"/>
    </source>
</evidence>
<comment type="caution">
    <text evidence="3">The sequence shown here is derived from an EMBL/GenBank/DDBJ whole genome shotgun (WGS) entry which is preliminary data.</text>
</comment>
<gene>
    <name evidence="3" type="ORF">D2N39_05255</name>
</gene>
<dbReference type="EMBL" id="QXXQ01000002">
    <property type="protein sequence ID" value="RID93061.1"/>
    <property type="molecule type" value="Genomic_DNA"/>
</dbReference>
<dbReference type="InterPro" id="IPR007296">
    <property type="entry name" value="DUF403"/>
</dbReference>
<dbReference type="PANTHER" id="PTHR34595">
    <property type="entry name" value="BLR5612 PROTEIN"/>
    <property type="match status" value="1"/>
</dbReference>
<accession>A0A398BVW6</accession>
<dbReference type="PANTHER" id="PTHR34595:SF2">
    <property type="entry name" value="BLR2978 PROTEIN"/>
    <property type="match status" value="1"/>
</dbReference>
<dbReference type="Gene3D" id="3.40.50.11290">
    <property type="match status" value="1"/>
</dbReference>
<reference evidence="3 4" key="1">
    <citation type="submission" date="2018-09" db="EMBL/GenBank/DDBJ databases">
        <title>Gemmobacter lutimaris sp. nov., a marine bacterium isolated from tidal flat.</title>
        <authorList>
            <person name="Lee D.W."/>
            <person name="Yoo Y."/>
            <person name="Kim J.-J."/>
            <person name="Kim B.S."/>
        </authorList>
    </citation>
    <scope>NUCLEOTIDE SEQUENCE [LARGE SCALE GENOMIC DNA]</scope>
    <source>
        <strain evidence="3 4">YJ-T1-11</strain>
    </source>
</reference>
<dbReference type="RefSeq" id="WP_119133712.1">
    <property type="nucleotide sequence ID" value="NZ_QXXQ01000002.1"/>
</dbReference>
<dbReference type="AlphaFoldDB" id="A0A398BVW6"/>
<evidence type="ECO:0000259" key="1">
    <source>
        <dbReference type="Pfam" id="PF04168"/>
    </source>
</evidence>
<dbReference type="InterPro" id="IPR051680">
    <property type="entry name" value="ATP-dep_Glu-Cys_Ligase-2"/>
</dbReference>
<evidence type="ECO:0000259" key="2">
    <source>
        <dbReference type="Pfam" id="PF14403"/>
    </source>
</evidence>
<dbReference type="SUPFAM" id="SSF56059">
    <property type="entry name" value="Glutathione synthetase ATP-binding domain-like"/>
    <property type="match status" value="1"/>
</dbReference>
<dbReference type="InterPro" id="IPR025841">
    <property type="entry name" value="CP_ATPgrasp_2"/>
</dbReference>
<dbReference type="OrthoDB" id="9804079at2"/>
<proteinExistence type="predicted"/>
<feature type="domain" description="DUF403" evidence="1">
    <location>
        <begin position="509"/>
        <end position="789"/>
    </location>
</feature>